<accession>A0A8E2WFQ1</accession>
<dbReference type="Proteomes" id="UP000245631">
    <property type="component" value="Unassembled WGS sequence"/>
</dbReference>
<evidence type="ECO:0000313" key="2">
    <source>
        <dbReference type="Proteomes" id="UP000245631"/>
    </source>
</evidence>
<dbReference type="EMBL" id="QGGH01000001">
    <property type="protein sequence ID" value="PWJ93588.1"/>
    <property type="molecule type" value="Genomic_DNA"/>
</dbReference>
<sequence length="114" mass="11756">MSVEIHAADVAKFANGRKVVTVTRPGTRKVPSKVGDPVDQRFNVGDVMLVDAAGKAIVGPLNFAGATDIARAVIEGDPHAVTDSHSLRALATAVIGFAAQVVAPEPISTTEKTV</sequence>
<comment type="caution">
    <text evidence="1">The sequence shown here is derived from an EMBL/GenBank/DDBJ whole genome shotgun (WGS) entry which is preliminary data.</text>
</comment>
<evidence type="ECO:0000313" key="1">
    <source>
        <dbReference type="EMBL" id="PWJ93588.1"/>
    </source>
</evidence>
<gene>
    <name evidence="1" type="ORF">C8D77_101267</name>
</gene>
<protein>
    <submittedName>
        <fullName evidence="1">Uncharacterized protein</fullName>
    </submittedName>
</protein>
<name>A0A8E2WFQ1_RHILI</name>
<reference evidence="1 2" key="1">
    <citation type="submission" date="2018-05" db="EMBL/GenBank/DDBJ databases">
        <title>Genomic Encyclopedia of Type Strains, Phase IV (KMG-IV): sequencing the most valuable type-strain genomes for metagenomic binning, comparative biology and taxonomic classification.</title>
        <authorList>
            <person name="Goeker M."/>
        </authorList>
    </citation>
    <scope>NUCLEOTIDE SEQUENCE [LARGE SCALE GENOMIC DNA]</scope>
    <source>
        <strain evidence="1 2">DSM 2626</strain>
    </source>
</reference>
<organism evidence="1 2">
    <name type="scientific">Rhizobium loti</name>
    <name type="common">Mesorhizobium loti</name>
    <dbReference type="NCBI Taxonomy" id="381"/>
    <lineage>
        <taxon>Bacteria</taxon>
        <taxon>Pseudomonadati</taxon>
        <taxon>Pseudomonadota</taxon>
        <taxon>Alphaproteobacteria</taxon>
        <taxon>Hyphomicrobiales</taxon>
        <taxon>Phyllobacteriaceae</taxon>
        <taxon>Mesorhizobium</taxon>
    </lineage>
</organism>
<dbReference type="GeneID" id="61049619"/>
<dbReference type="AlphaFoldDB" id="A0A8E2WFQ1"/>
<dbReference type="RefSeq" id="WP_109658800.1">
    <property type="nucleotide sequence ID" value="NZ_QGGH01000001.1"/>
</dbReference>
<proteinExistence type="predicted"/>